<evidence type="ECO:0000313" key="3">
    <source>
        <dbReference type="Proteomes" id="UP001629113"/>
    </source>
</evidence>
<keyword evidence="1" id="KW-0732">Signal</keyword>
<dbReference type="Proteomes" id="UP001629113">
    <property type="component" value="Unassembled WGS sequence"/>
</dbReference>
<name>A0ABR4PYP4_9HELO</name>
<gene>
    <name evidence="2" type="ORF">PVAG01_01751</name>
</gene>
<accession>A0ABR4PYP4</accession>
<evidence type="ECO:0000256" key="1">
    <source>
        <dbReference type="SAM" id="SignalP"/>
    </source>
</evidence>
<keyword evidence="3" id="KW-1185">Reference proteome</keyword>
<protein>
    <submittedName>
        <fullName evidence="2">Uncharacterized protein</fullName>
    </submittedName>
</protein>
<feature type="signal peptide" evidence="1">
    <location>
        <begin position="1"/>
        <end position="19"/>
    </location>
</feature>
<feature type="chain" id="PRO_5046735244" evidence="1">
    <location>
        <begin position="20"/>
        <end position="181"/>
    </location>
</feature>
<reference evidence="2 3" key="1">
    <citation type="submission" date="2024-06" db="EMBL/GenBank/DDBJ databases">
        <title>Complete genome of Phlyctema vagabunda strain 19-DSS-EL-015.</title>
        <authorList>
            <person name="Fiorenzani C."/>
        </authorList>
    </citation>
    <scope>NUCLEOTIDE SEQUENCE [LARGE SCALE GENOMIC DNA]</scope>
    <source>
        <strain evidence="2 3">19-DSS-EL-015</strain>
    </source>
</reference>
<organism evidence="2 3">
    <name type="scientific">Phlyctema vagabunda</name>
    <dbReference type="NCBI Taxonomy" id="108571"/>
    <lineage>
        <taxon>Eukaryota</taxon>
        <taxon>Fungi</taxon>
        <taxon>Dikarya</taxon>
        <taxon>Ascomycota</taxon>
        <taxon>Pezizomycotina</taxon>
        <taxon>Leotiomycetes</taxon>
        <taxon>Helotiales</taxon>
        <taxon>Dermateaceae</taxon>
        <taxon>Phlyctema</taxon>
    </lineage>
</organism>
<dbReference type="EMBL" id="JBFCZG010000001">
    <property type="protein sequence ID" value="KAL3428242.1"/>
    <property type="molecule type" value="Genomic_DNA"/>
</dbReference>
<comment type="caution">
    <text evidence="2">The sequence shown here is derived from an EMBL/GenBank/DDBJ whole genome shotgun (WGS) entry which is preliminary data.</text>
</comment>
<evidence type="ECO:0000313" key="2">
    <source>
        <dbReference type="EMBL" id="KAL3428242.1"/>
    </source>
</evidence>
<proteinExistence type="predicted"/>
<sequence length="181" mass="19717">MISNGSLIFPLCLPFLAQAINMTFYNPQCDVDYVFGPFYEQLLKATEDPTSTSSMIDFFTPNGTLRALNNTARGPDQIIQLRQSLLPVDGSVQWNHYPNITFVSAETAVDKNYQVSGILHSITGGNCSTTYFSTRFTVTKNETTGIPSLGPHSGSLIDITVSSLVTLMTHALRNIESANAG</sequence>